<evidence type="ECO:0000256" key="1">
    <source>
        <dbReference type="SAM" id="SignalP"/>
    </source>
</evidence>
<dbReference type="InParanoid" id="I3EJJ2"/>
<dbReference type="EMBL" id="GL870876">
    <property type="protein sequence ID" value="EIJ89389.1"/>
    <property type="molecule type" value="Genomic_DNA"/>
</dbReference>
<evidence type="ECO:0000313" key="2">
    <source>
        <dbReference type="EMBL" id="EIJ89389.1"/>
    </source>
</evidence>
<reference evidence="2" key="1">
    <citation type="submission" date="2011-01" db="EMBL/GenBank/DDBJ databases">
        <title>The Genome Sequence of Nematocida parisii strain ERTm3.</title>
        <authorList>
            <consortium name="The Broad Institute Genome Sequencing Platform"/>
            <consortium name="The Broad Institute Genome Sequencing Center for Infectious Disease"/>
            <person name="Cuomo C."/>
            <person name="Troemel E."/>
            <person name="Young S.K."/>
            <person name="Zeng Q."/>
            <person name="Gargeya S."/>
            <person name="Fitzgerald M."/>
            <person name="Haas B."/>
            <person name="Abouelleil A."/>
            <person name="Alvarado L."/>
            <person name="Arachchi H.M."/>
            <person name="Berlin A."/>
            <person name="Chapman S.B."/>
            <person name="Gearin G."/>
            <person name="Goldberg J."/>
            <person name="Griggs A."/>
            <person name="Gujja S."/>
            <person name="Hansen M."/>
            <person name="Heiman D."/>
            <person name="Howarth C."/>
            <person name="Larimer J."/>
            <person name="Lui A."/>
            <person name="MacDonald P.J.P."/>
            <person name="McCowen C."/>
            <person name="Montmayeur A."/>
            <person name="Murphy C."/>
            <person name="Neiman D."/>
            <person name="Pearson M."/>
            <person name="Priest M."/>
            <person name="Roberts A."/>
            <person name="Saif S."/>
            <person name="Shea T."/>
            <person name="Sisk P."/>
            <person name="Stolte C."/>
            <person name="Sykes S."/>
            <person name="Wortman J."/>
            <person name="Nusbaum C."/>
            <person name="Birren B."/>
        </authorList>
    </citation>
    <scope>NUCLEOTIDE SEQUENCE</scope>
    <source>
        <strain evidence="2">ERTm3</strain>
    </source>
</reference>
<proteinExistence type="predicted"/>
<feature type="chain" id="PRO_5003670702" evidence="1">
    <location>
        <begin position="19"/>
        <end position="899"/>
    </location>
</feature>
<keyword evidence="1" id="KW-0732">Signal</keyword>
<organism evidence="2 3">
    <name type="scientific">Nematocida parisii (strain ERTm3)</name>
    <name type="common">Nematode killer fungus</name>
    <dbReference type="NCBI Taxonomy" id="935791"/>
    <lineage>
        <taxon>Eukaryota</taxon>
        <taxon>Fungi</taxon>
        <taxon>Fungi incertae sedis</taxon>
        <taxon>Microsporidia</taxon>
        <taxon>Nematocida</taxon>
    </lineage>
</organism>
<dbReference type="OMA" id="ANIYLAW"/>
<dbReference type="HOGENOM" id="CLU_009683_3_0_1"/>
<gene>
    <name evidence="2" type="ORF">NEQG_00159</name>
</gene>
<dbReference type="Proteomes" id="UP000002872">
    <property type="component" value="Unassembled WGS sequence"/>
</dbReference>
<evidence type="ECO:0000313" key="3">
    <source>
        <dbReference type="Proteomes" id="UP000002872"/>
    </source>
</evidence>
<protein>
    <submittedName>
        <fullName evidence="2">Uncharacterized protein</fullName>
    </submittedName>
</protein>
<keyword evidence="3" id="KW-1185">Reference proteome</keyword>
<feature type="signal peptide" evidence="1">
    <location>
        <begin position="1"/>
        <end position="18"/>
    </location>
</feature>
<name>I3EJJ2_NEMP3</name>
<dbReference type="AlphaFoldDB" id="I3EJJ2"/>
<accession>I3EJJ2</accession>
<dbReference type="VEuPathDB" id="MicrosporidiaDB:NEQG_00159"/>
<sequence length="899" mass="105826">MKNSMIIKLLIMMYTVCARLEISDIKTLGETVVIQEDNLLIHPYGPLNPLRGYIMHRSGYMYNKRFYSPEINIEYSLELYLDEMYPLDDDPICNYIRNPSRDTVYGDICFHKEYYTQFHTHLIKMFPSSEGILSIESDESDEFTSFLIKNKVQPECMYILAAIFLLSERVDVPIEIYNIEEKYLLVLKSADRITTYINQEESSKDLVSLIIFLRMNINNANANPGNIVESFIEPTTYEEFNTGEFLNNPQFLVQSYIYEFIDTPDKYIEFIRAVYTLLTEQIGGTEFTLENMAMRDEVLGKYFIRRNALWGLKNHTAAICNLKETIDRYRNCPFIDSVELPTYTRVKAYDRENGREIDDDAQMYINQVEVTILGLVCCLMYDSETKRYTTDHLPTKKETEPLKQFFEKYPVPTESTSREMQQDWCRVIASSKNDKIVYTREGKNQLATGLLNMLYVVSDITGSIEEVLKEIENMTIARDSNEPGDEIDIEDNLFALINALSKNKDLKIHSDYFKIEMQEDETLDFFNDFNLVYMDERVYGRVRIHIEGHHCRLDLLGDSILNENKPIIKEKLNEIWNAYDNPNNYIECIIRHYISVELAKIQSNYVYEDNSVKSIILNSINAGSYRGVLTIFLYGRIESLGHKKYIVTHFLMLHANSIITDPSLARMTDNIIGCSQMDRFYIRNSILQGYFFNPNAEEYYTKISVNIWRCCLKIHIAESFKPLCQALFLSTNAVDNIFIYCFIELMKTVSKSDEWYNLINDYHSMIKDILYYLDHTTKPKIDTFNEIMGIIWLSFNQRDKYRVANIYLAWFFNIFSYENLHDKEVCLLYLFNIIDNNYLVIEDKQNIRWSIENEYFIFNYLDANRIILCNNDDERTEKYNKIIQILTNSVGFDPRMNHA</sequence>
<dbReference type="OrthoDB" id="2195549at2759"/>